<dbReference type="AlphaFoldDB" id="A0A8X8KAE1"/>
<comment type="caution">
    <text evidence="2">The sequence shown here is derived from an EMBL/GenBank/DDBJ whole genome shotgun (WGS) entry which is preliminary data.</text>
</comment>
<protein>
    <submittedName>
        <fullName evidence="2">Uncharacterized protein</fullName>
    </submittedName>
</protein>
<dbReference type="RefSeq" id="WP_172959336.1">
    <property type="nucleotide sequence ID" value="NZ_AP018795.1"/>
</dbReference>
<sequence length="46" mass="5128">MSMNEFRRLEPIIYQSVTQEAFLSTATPQETPVDQSPAPAQIESTS</sequence>
<gene>
    <name evidence="2" type="ORF">HF568_05840</name>
</gene>
<evidence type="ECO:0000313" key="2">
    <source>
        <dbReference type="EMBL" id="MBU2722737.1"/>
    </source>
</evidence>
<evidence type="ECO:0000256" key="1">
    <source>
        <dbReference type="SAM" id="MobiDB-lite"/>
    </source>
</evidence>
<dbReference type="Proteomes" id="UP000887300">
    <property type="component" value="Unassembled WGS sequence"/>
</dbReference>
<name>A0A8X8KAE1_ACIFI</name>
<evidence type="ECO:0000313" key="3">
    <source>
        <dbReference type="Proteomes" id="UP000887300"/>
    </source>
</evidence>
<reference evidence="2" key="1">
    <citation type="journal article" date="2021" name="ISME J.">
        <title>Genomic evolution of the class Acidithiobacillia: deep-branching Proteobacteria living in extreme acidic conditions.</title>
        <authorList>
            <person name="Moya-Beltran A."/>
            <person name="Beard S."/>
            <person name="Rojas-Villalobos C."/>
            <person name="Issotta F."/>
            <person name="Gallardo Y."/>
            <person name="Ulloa R."/>
            <person name="Giaveno A."/>
            <person name="Degli Esposti M."/>
            <person name="Johnson D.B."/>
            <person name="Quatrini R."/>
        </authorList>
    </citation>
    <scope>NUCLEOTIDE SEQUENCE</scope>
    <source>
        <strain evidence="2">DSM 583</strain>
    </source>
</reference>
<dbReference type="EMBL" id="JABBHS010000182">
    <property type="protein sequence ID" value="MBU2722737.1"/>
    <property type="molecule type" value="Genomic_DNA"/>
</dbReference>
<accession>A0A8X8KAE1</accession>
<organism evidence="2 3">
    <name type="scientific">Acidithiobacillus ferridurans</name>
    <dbReference type="NCBI Taxonomy" id="1232575"/>
    <lineage>
        <taxon>Bacteria</taxon>
        <taxon>Pseudomonadati</taxon>
        <taxon>Pseudomonadota</taxon>
        <taxon>Acidithiobacillia</taxon>
        <taxon>Acidithiobacillales</taxon>
        <taxon>Acidithiobacillaceae</taxon>
        <taxon>Acidithiobacillus</taxon>
    </lineage>
</organism>
<proteinExistence type="predicted"/>
<feature type="region of interest" description="Disordered" evidence="1">
    <location>
        <begin position="24"/>
        <end position="46"/>
    </location>
</feature>
<feature type="compositionally biased region" description="Polar residues" evidence="1">
    <location>
        <begin position="24"/>
        <end position="34"/>
    </location>
</feature>